<reference evidence="7" key="2">
    <citation type="submission" date="2012-12" db="EMBL/GenBank/DDBJ databases">
        <authorList>
            <person name="Gao Y.W."/>
            <person name="Fan S.T."/>
            <person name="Sun H.T."/>
            <person name="Wang Z."/>
            <person name="Gao X.L."/>
            <person name="Li Y.G."/>
            <person name="Wang T.C."/>
            <person name="Zhang K."/>
            <person name="Xu W.W."/>
            <person name="Yu Z.J."/>
            <person name="Xia X.Z."/>
        </authorList>
    </citation>
    <scope>NUCLEOTIDE SEQUENCE</scope>
    <source>
        <strain evidence="7">FR3</strain>
    </source>
</reference>
<evidence type="ECO:0000256" key="3">
    <source>
        <dbReference type="ARBA" id="ARBA00022989"/>
    </source>
</evidence>
<comment type="subcellular location">
    <subcellularLocation>
        <location evidence="1">Membrane</location>
        <topology evidence="1">Multi-pass membrane protein</topology>
    </subcellularLocation>
</comment>
<dbReference type="GO" id="GO:0016020">
    <property type="term" value="C:membrane"/>
    <property type="evidence" value="ECO:0007669"/>
    <property type="project" value="UniProtKB-SubCell"/>
</dbReference>
<dbReference type="GO" id="GO:0022857">
    <property type="term" value="F:transmembrane transporter activity"/>
    <property type="evidence" value="ECO:0007669"/>
    <property type="project" value="InterPro"/>
</dbReference>
<dbReference type="WormBase" id="Bm6718">
    <property type="protein sequence ID" value="BM30619"/>
    <property type="gene ID" value="WBGene00226979"/>
</dbReference>
<feature type="transmembrane region" description="Helical" evidence="5">
    <location>
        <begin position="228"/>
        <end position="249"/>
    </location>
</feature>
<reference evidence="8" key="3">
    <citation type="submission" date="2019-04" db="EMBL/GenBank/DDBJ databases">
        <authorList>
            <person name="Howe K."/>
            <person name="Paulini M."/>
            <person name="Williams G."/>
        </authorList>
    </citation>
    <scope>NUCLEOTIDE SEQUENCE [LARGE SCALE GENOMIC DNA]</scope>
    <source>
        <strain evidence="8">FR3</strain>
    </source>
</reference>
<feature type="transmembrane region" description="Helical" evidence="5">
    <location>
        <begin position="196"/>
        <end position="219"/>
    </location>
</feature>
<dbReference type="SUPFAM" id="SSF103473">
    <property type="entry name" value="MFS general substrate transporter"/>
    <property type="match status" value="1"/>
</dbReference>
<dbReference type="PROSITE" id="PS50850">
    <property type="entry name" value="MFS"/>
    <property type="match status" value="1"/>
</dbReference>
<dbReference type="STRING" id="6279.A0A0H5S556"/>
<evidence type="ECO:0000313" key="9">
    <source>
        <dbReference type="Proteomes" id="UP000006672"/>
    </source>
</evidence>
<dbReference type="EMBL" id="CAAKNF010000195">
    <property type="protein sequence ID" value="VIO99394.1"/>
    <property type="molecule type" value="Genomic_DNA"/>
</dbReference>
<dbReference type="InterPro" id="IPR020846">
    <property type="entry name" value="MFS_dom"/>
</dbReference>
<evidence type="ECO:0000313" key="8">
    <source>
        <dbReference type="EMBL" id="VIO99394.1"/>
    </source>
</evidence>
<dbReference type="EMBL" id="LN856919">
    <property type="protein sequence ID" value="CRZ23749.1"/>
    <property type="molecule type" value="Genomic_DNA"/>
</dbReference>
<feature type="transmembrane region" description="Helical" evidence="5">
    <location>
        <begin position="410"/>
        <end position="431"/>
    </location>
</feature>
<reference evidence="7 9" key="1">
    <citation type="journal article" date="2007" name="Science">
        <title>Draft genome of the filarial nematode parasite Brugia malayi.</title>
        <authorList>
            <person name="Ghedin E."/>
            <person name="Wang S."/>
            <person name="Spiro D."/>
            <person name="Caler E."/>
            <person name="Zhao Q."/>
            <person name="Crabtree J."/>
            <person name="Allen J.E."/>
            <person name="Delcher A.L."/>
            <person name="Guiliano D.B."/>
            <person name="Miranda-Saavedra D."/>
            <person name="Angiuoli S.V."/>
            <person name="Creasy T."/>
            <person name="Amedeo P."/>
            <person name="Haas B."/>
            <person name="El-Sayed N.M."/>
            <person name="Wortman J.R."/>
            <person name="Feldblyum T."/>
            <person name="Tallon L."/>
            <person name="Schatz M."/>
            <person name="Shumway M."/>
            <person name="Koo H."/>
            <person name="Salzberg S.L."/>
            <person name="Schobel S."/>
            <person name="Pertea M."/>
            <person name="Pop M."/>
            <person name="White O."/>
            <person name="Barton G.J."/>
            <person name="Carlow C.K."/>
            <person name="Crawford M.J."/>
            <person name="Daub J."/>
            <person name="Dimmic M.W."/>
            <person name="Estes C.F."/>
            <person name="Foster J.M."/>
            <person name="Ganatra M."/>
            <person name="Gregory W.F."/>
            <person name="Johnson N.M."/>
            <person name="Jin J."/>
            <person name="Komuniecki R."/>
            <person name="Korf I."/>
            <person name="Kumar S."/>
            <person name="Laney S."/>
            <person name="Li B.W."/>
            <person name="Li W."/>
            <person name="Lindblom T.H."/>
            <person name="Lustigman S."/>
            <person name="Ma D."/>
            <person name="Maina C.V."/>
            <person name="Martin D.M."/>
            <person name="McCarter J.P."/>
            <person name="McReynolds L."/>
            <person name="Mitreva M."/>
            <person name="Nutman T.B."/>
            <person name="Parkinson J."/>
            <person name="Peregrin-Alvarez J.M."/>
            <person name="Poole C."/>
            <person name="Ren Q."/>
            <person name="Saunders L."/>
            <person name="Sluder A.E."/>
            <person name="Smith K."/>
            <person name="Stanke M."/>
            <person name="Unnasch T.R."/>
            <person name="Ware J."/>
            <person name="Wei A.D."/>
            <person name="Weil G."/>
            <person name="Williams D.J."/>
            <person name="Zhang Y."/>
            <person name="Williams S.A."/>
            <person name="Fraser-Liggett C."/>
            <person name="Slatko B."/>
            <person name="Blaxter M.L."/>
            <person name="Scott A.L."/>
        </authorList>
    </citation>
    <scope>NUCLEOTIDE SEQUENCE</scope>
    <source>
        <strain evidence="7 9">FR3</strain>
    </source>
</reference>
<accession>A0A0H5S556</accession>
<gene>
    <name evidence="7 10 11" type="ORF">Bm6718</name>
    <name evidence="8" type="ORF">BM_BM6718</name>
    <name evidence="7" type="ORF">BM_Bm6718</name>
</gene>
<evidence type="ECO:0000313" key="7">
    <source>
        <dbReference type="EMBL" id="CRZ23749.1"/>
    </source>
</evidence>
<feature type="transmembrane region" description="Helical" evidence="5">
    <location>
        <begin position="53"/>
        <end position="72"/>
    </location>
</feature>
<dbReference type="PROSITE" id="PS00217">
    <property type="entry name" value="SUGAR_TRANSPORT_2"/>
    <property type="match status" value="1"/>
</dbReference>
<feature type="transmembrane region" description="Helical" evidence="5">
    <location>
        <begin position="437"/>
        <end position="456"/>
    </location>
</feature>
<dbReference type="WBParaSite" id="Bm6718.1">
    <property type="protein sequence ID" value="Bm6718.1"/>
    <property type="gene ID" value="WBGene00226979"/>
</dbReference>
<keyword evidence="4 5" id="KW-0472">Membrane</keyword>
<dbReference type="GeneID" id="6098180"/>
<feature type="transmembrane region" description="Helical" evidence="5">
    <location>
        <begin position="172"/>
        <end position="190"/>
    </location>
</feature>
<feature type="domain" description="Major facilitator superfamily (MFS) profile" evidence="6">
    <location>
        <begin position="66"/>
        <end position="524"/>
    </location>
</feature>
<evidence type="ECO:0000259" key="6">
    <source>
        <dbReference type="PROSITE" id="PS50850"/>
    </source>
</evidence>
<protein>
    <submittedName>
        <fullName evidence="7">Bm6718</fullName>
    </submittedName>
    <submittedName>
        <fullName evidence="10">Major facilitator superfamily (MFS) profile domain-containing protein</fullName>
    </submittedName>
</protein>
<dbReference type="Pfam" id="PF00083">
    <property type="entry name" value="Sugar_tr"/>
    <property type="match status" value="1"/>
</dbReference>
<dbReference type="OMA" id="CIFVEVA"/>
<evidence type="ECO:0000313" key="11">
    <source>
        <dbReference type="WormBase" id="Bm6718"/>
    </source>
</evidence>
<dbReference type="AlphaFoldDB" id="A0A0H5S556"/>
<feature type="transmembrane region" description="Helical" evidence="5">
    <location>
        <begin position="379"/>
        <end position="398"/>
    </location>
</feature>
<feature type="transmembrane region" description="Helical" evidence="5">
    <location>
        <begin position="255"/>
        <end position="275"/>
    </location>
</feature>
<dbReference type="Gene3D" id="1.20.1250.20">
    <property type="entry name" value="MFS general substrate transporter like domains"/>
    <property type="match status" value="1"/>
</dbReference>
<name>A0A0H5S556_BRUMA</name>
<evidence type="ECO:0000313" key="10">
    <source>
        <dbReference type="WBParaSite" id="Bm6718.1"/>
    </source>
</evidence>
<evidence type="ECO:0000256" key="4">
    <source>
        <dbReference type="ARBA" id="ARBA00023136"/>
    </source>
</evidence>
<reference evidence="10" key="4">
    <citation type="submission" date="2019-12" db="UniProtKB">
        <authorList>
            <consortium name="WormBaseParasite"/>
        </authorList>
    </citation>
    <scope>IDENTIFICATION</scope>
</reference>
<feature type="transmembrane region" description="Helical" evidence="5">
    <location>
        <begin position="345"/>
        <end position="367"/>
    </location>
</feature>
<keyword evidence="9" id="KW-1185">Reference proteome</keyword>
<dbReference type="CTD" id="6098180"/>
<keyword evidence="2 5" id="KW-0812">Transmembrane</keyword>
<dbReference type="PANTHER" id="PTHR24064">
    <property type="entry name" value="SOLUTE CARRIER FAMILY 22 MEMBER"/>
    <property type="match status" value="1"/>
</dbReference>
<feature type="transmembrane region" description="Helical" evidence="5">
    <location>
        <begin position="468"/>
        <end position="494"/>
    </location>
</feature>
<proteinExistence type="predicted"/>
<dbReference type="Proteomes" id="UP000006672">
    <property type="component" value="Unassembled WGS sequence"/>
</dbReference>
<keyword evidence="3 5" id="KW-1133">Transmembrane helix</keyword>
<feature type="transmembrane region" description="Helical" evidence="5">
    <location>
        <begin position="141"/>
        <end position="160"/>
    </location>
</feature>
<dbReference type="InterPro" id="IPR005828">
    <property type="entry name" value="MFS_sugar_transport-like"/>
</dbReference>
<dbReference type="KEGG" id="bmy:BM_BM6718"/>
<evidence type="ECO:0000256" key="1">
    <source>
        <dbReference type="ARBA" id="ARBA00004141"/>
    </source>
</evidence>
<feature type="transmembrane region" description="Helical" evidence="5">
    <location>
        <begin position="500"/>
        <end position="519"/>
    </location>
</feature>
<dbReference type="InterPro" id="IPR005829">
    <property type="entry name" value="Sugar_transporter_CS"/>
</dbReference>
<evidence type="ECO:0000256" key="2">
    <source>
        <dbReference type="ARBA" id="ARBA00022692"/>
    </source>
</evidence>
<sequence length="551" mass="62589">MSNFSNKKLQLANLRMLIVKFKKLKIYTAIISYQMAEQASSDKIFTIDGLIRLGHYTIFLCITTEFLVLSQLGNMFYMVYAGAAPTIKSCGAYKFNSSMSSSDICKQIYTLDGNETCQPELEYDFKSMNVEFEYVCHNSKYVKHSISIQMIGAVIGSLIFGQLSDLYGRKPVLLFCVSGCIIFGFISSFSKDLLTATIYRTIIGLFNGGQIAAMFVYVVEMLPKKDRIWVTTLISFSPNVILLAIMAYYSQNWRQLAIVVSFLTSPAILLCILSYESPRWLIQKGRINEAHHVLKQITRWNGRNDVTNDMIEEVIDAEREILREKRNRRNYYIYHLFHTRQLTTYILVLSYSFLAASMINYGMLFSMEKLPGSIYTNNIMLGLIRYAVNVASVLTDYTQGWFGRRVAHTIPLALTSTGFIIHFIIICSGLSTELEIVSRIATLMAFAMMSQIYIITGMSGNELFPTPLRSMCFSFLQVVGRIGVVFAPQLFFLADFWTPAPFVALIMFALSDLVLYLIFIPETKDQPLPERLSTTANTISSQLQTKQLMNS</sequence>
<accession>A0A4E9FQI6</accession>
<dbReference type="RefSeq" id="XP_042938407.1">
    <property type="nucleotide sequence ID" value="XM_043082473.1"/>
</dbReference>
<dbReference type="InterPro" id="IPR036259">
    <property type="entry name" value="MFS_trans_sf"/>
</dbReference>
<organism evidence="7">
    <name type="scientific">Brugia malayi</name>
    <name type="common">Filarial nematode worm</name>
    <dbReference type="NCBI Taxonomy" id="6279"/>
    <lineage>
        <taxon>Eukaryota</taxon>
        <taxon>Metazoa</taxon>
        <taxon>Ecdysozoa</taxon>
        <taxon>Nematoda</taxon>
        <taxon>Chromadorea</taxon>
        <taxon>Rhabditida</taxon>
        <taxon>Spirurina</taxon>
        <taxon>Spiruromorpha</taxon>
        <taxon>Filarioidea</taxon>
        <taxon>Onchocercidae</taxon>
        <taxon>Brugia</taxon>
    </lineage>
</organism>
<dbReference type="OrthoDB" id="5296287at2759"/>
<evidence type="ECO:0000256" key="5">
    <source>
        <dbReference type="SAM" id="Phobius"/>
    </source>
</evidence>